<evidence type="ECO:0000313" key="3">
    <source>
        <dbReference type="Proteomes" id="UP000053593"/>
    </source>
</evidence>
<dbReference type="PANTHER" id="PTHR12475">
    <property type="match status" value="1"/>
</dbReference>
<dbReference type="HOGENOM" id="CLU_043860_1_0_1"/>
<dbReference type="Proteomes" id="UP000053593">
    <property type="component" value="Unassembled WGS sequence"/>
</dbReference>
<organism evidence="2 3">
    <name type="scientific">Collybiopsis luxurians FD-317 M1</name>
    <dbReference type="NCBI Taxonomy" id="944289"/>
    <lineage>
        <taxon>Eukaryota</taxon>
        <taxon>Fungi</taxon>
        <taxon>Dikarya</taxon>
        <taxon>Basidiomycota</taxon>
        <taxon>Agaricomycotina</taxon>
        <taxon>Agaricomycetes</taxon>
        <taxon>Agaricomycetidae</taxon>
        <taxon>Agaricales</taxon>
        <taxon>Marasmiineae</taxon>
        <taxon>Omphalotaceae</taxon>
        <taxon>Collybiopsis</taxon>
        <taxon>Collybiopsis luxurians</taxon>
    </lineage>
</organism>
<dbReference type="InterPro" id="IPR029069">
    <property type="entry name" value="HotDog_dom_sf"/>
</dbReference>
<keyword evidence="3" id="KW-1185">Reference proteome</keyword>
<dbReference type="InterPro" id="IPR051490">
    <property type="entry name" value="THEM6_lcsJ_thioesterase"/>
</dbReference>
<protein>
    <submittedName>
        <fullName evidence="2">Uncharacterized protein</fullName>
    </submittedName>
</protein>
<dbReference type="OrthoDB" id="265761at2759"/>
<gene>
    <name evidence="2" type="ORF">GYMLUDRAFT_164977</name>
</gene>
<name>A0A0D0CHS7_9AGAR</name>
<dbReference type="EMBL" id="KN834768">
    <property type="protein sequence ID" value="KIK62204.1"/>
    <property type="molecule type" value="Genomic_DNA"/>
</dbReference>
<evidence type="ECO:0000256" key="1">
    <source>
        <dbReference type="ARBA" id="ARBA00038476"/>
    </source>
</evidence>
<reference evidence="2 3" key="1">
    <citation type="submission" date="2014-04" db="EMBL/GenBank/DDBJ databases">
        <title>Evolutionary Origins and Diversification of the Mycorrhizal Mutualists.</title>
        <authorList>
            <consortium name="DOE Joint Genome Institute"/>
            <consortium name="Mycorrhizal Genomics Consortium"/>
            <person name="Kohler A."/>
            <person name="Kuo A."/>
            <person name="Nagy L.G."/>
            <person name="Floudas D."/>
            <person name="Copeland A."/>
            <person name="Barry K.W."/>
            <person name="Cichocki N."/>
            <person name="Veneault-Fourrey C."/>
            <person name="LaButti K."/>
            <person name="Lindquist E.A."/>
            <person name="Lipzen A."/>
            <person name="Lundell T."/>
            <person name="Morin E."/>
            <person name="Murat C."/>
            <person name="Riley R."/>
            <person name="Ohm R."/>
            <person name="Sun H."/>
            <person name="Tunlid A."/>
            <person name="Henrissat B."/>
            <person name="Grigoriev I.V."/>
            <person name="Hibbett D.S."/>
            <person name="Martin F."/>
        </authorList>
    </citation>
    <scope>NUCLEOTIDE SEQUENCE [LARGE SCALE GENOMIC DNA]</scope>
    <source>
        <strain evidence="2 3">FD-317 M1</strain>
    </source>
</reference>
<proteinExistence type="inferred from homology"/>
<evidence type="ECO:0000313" key="2">
    <source>
        <dbReference type="EMBL" id="KIK62204.1"/>
    </source>
</evidence>
<comment type="similarity">
    <text evidence="1">Belongs to the lcsJ thioesterase family.</text>
</comment>
<dbReference type="AlphaFoldDB" id="A0A0D0CHS7"/>
<sequence length="240" mass="26861">MEKWLEGIMPVGAHPFEFQTLYKTSVTLDESNFNIHMSNSSYPKVLDCTQMKAAMELFPQFLCVGGILPLSPMHFYFVKELLAFTRYKLHLSIGAWDEKWMYVVGCFMTKSKPSLKTKPLTLLTGTTPQALTFPAGTSTAMTGTPSLSAFGNMDVVNRHVTLHMICISCICFKLGRITIPPAVLMATNRISIHPWELTDAPPSVSEQPKYSLSNPPPMWMLNLQTMILKSLGGSLKHLRE</sequence>
<dbReference type="PANTHER" id="PTHR12475:SF4">
    <property type="entry name" value="PROTEIN THEM6"/>
    <property type="match status" value="1"/>
</dbReference>
<dbReference type="SUPFAM" id="SSF54637">
    <property type="entry name" value="Thioesterase/thiol ester dehydrase-isomerase"/>
    <property type="match status" value="1"/>
</dbReference>
<accession>A0A0D0CHS7</accession>